<proteinExistence type="predicted"/>
<dbReference type="EMBL" id="RDQH01000340">
    <property type="protein sequence ID" value="RXH77166.1"/>
    <property type="molecule type" value="Genomic_DNA"/>
</dbReference>
<reference evidence="2 3" key="1">
    <citation type="submission" date="2018-10" db="EMBL/GenBank/DDBJ databases">
        <title>A high-quality apple genome assembly.</title>
        <authorList>
            <person name="Hu J."/>
        </authorList>
    </citation>
    <scope>NUCLEOTIDE SEQUENCE [LARGE SCALE GENOMIC DNA]</scope>
    <source>
        <strain evidence="3">cv. HFTH1</strain>
        <tissue evidence="2">Young leaf</tissue>
    </source>
</reference>
<evidence type="ECO:0000313" key="2">
    <source>
        <dbReference type="EMBL" id="RXH77166.1"/>
    </source>
</evidence>
<comment type="caution">
    <text evidence="2">The sequence shown here is derived from an EMBL/GenBank/DDBJ whole genome shotgun (WGS) entry which is preliminary data.</text>
</comment>
<dbReference type="SUPFAM" id="SSF52799">
    <property type="entry name" value="(Phosphotyrosine protein) phosphatases II"/>
    <property type="match status" value="1"/>
</dbReference>
<organism evidence="2 3">
    <name type="scientific">Malus domestica</name>
    <name type="common">Apple</name>
    <name type="synonym">Pyrus malus</name>
    <dbReference type="NCBI Taxonomy" id="3750"/>
    <lineage>
        <taxon>Eukaryota</taxon>
        <taxon>Viridiplantae</taxon>
        <taxon>Streptophyta</taxon>
        <taxon>Embryophyta</taxon>
        <taxon>Tracheophyta</taxon>
        <taxon>Spermatophyta</taxon>
        <taxon>Magnoliopsida</taxon>
        <taxon>eudicotyledons</taxon>
        <taxon>Gunneridae</taxon>
        <taxon>Pentapetalae</taxon>
        <taxon>rosids</taxon>
        <taxon>fabids</taxon>
        <taxon>Rosales</taxon>
        <taxon>Rosaceae</taxon>
        <taxon>Amygdaloideae</taxon>
        <taxon>Maleae</taxon>
        <taxon>Malus</taxon>
    </lineage>
</organism>
<dbReference type="Proteomes" id="UP000290289">
    <property type="component" value="Chromosome 14"/>
</dbReference>
<sequence length="66" mass="7617">MARTGVMICRLLLFLKFFPTAEEAMNYYNHKRSVKKSSGSLKSDCESVKYLDFPFKLDVPYLSTSL</sequence>
<dbReference type="InterPro" id="IPR051281">
    <property type="entry name" value="Dual-spec_lipid-protein_phosph"/>
</dbReference>
<dbReference type="InterPro" id="IPR029021">
    <property type="entry name" value="Prot-tyrosine_phosphatase-like"/>
</dbReference>
<dbReference type="GO" id="GO:0016314">
    <property type="term" value="F:phosphatidylinositol-3,4,5-trisphosphate 3-phosphatase activity"/>
    <property type="evidence" value="ECO:0007669"/>
    <property type="project" value="TreeGrafter"/>
</dbReference>
<feature type="signal peptide" evidence="1">
    <location>
        <begin position="1"/>
        <end position="23"/>
    </location>
</feature>
<dbReference type="STRING" id="3750.A0A498I0M6"/>
<feature type="chain" id="PRO_5019803253" description="Secreted protein" evidence="1">
    <location>
        <begin position="24"/>
        <end position="66"/>
    </location>
</feature>
<evidence type="ECO:0000256" key="1">
    <source>
        <dbReference type="SAM" id="SignalP"/>
    </source>
</evidence>
<dbReference type="PANTHER" id="PTHR12305:SF87">
    <property type="entry name" value="PHOSPHATIDYLINOSITOL 3,4,5-TRISPHOSPHATE 3-PHOSPHATASE AND PROTEIN-TYROSINE-PHOSPHATASE PTEN2B"/>
    <property type="match status" value="1"/>
</dbReference>
<dbReference type="GO" id="GO:0005829">
    <property type="term" value="C:cytosol"/>
    <property type="evidence" value="ECO:0007669"/>
    <property type="project" value="TreeGrafter"/>
</dbReference>
<evidence type="ECO:0000313" key="3">
    <source>
        <dbReference type="Proteomes" id="UP000290289"/>
    </source>
</evidence>
<evidence type="ECO:0008006" key="4">
    <source>
        <dbReference type="Google" id="ProtNLM"/>
    </source>
</evidence>
<dbReference type="Gene3D" id="3.90.190.10">
    <property type="entry name" value="Protein tyrosine phosphatase superfamily"/>
    <property type="match status" value="1"/>
</dbReference>
<keyword evidence="1" id="KW-0732">Signal</keyword>
<name>A0A498I0M6_MALDO</name>
<protein>
    <recommendedName>
        <fullName evidence="4">Secreted protein</fullName>
    </recommendedName>
</protein>
<dbReference type="PANTHER" id="PTHR12305">
    <property type="entry name" value="PHOSPHATASE WITH HOMOLOGY TO TENSIN"/>
    <property type="match status" value="1"/>
</dbReference>
<dbReference type="AlphaFoldDB" id="A0A498I0M6"/>
<gene>
    <name evidence="2" type="ORF">DVH24_023440</name>
</gene>
<accession>A0A498I0M6</accession>
<keyword evidence="3" id="KW-1185">Reference proteome</keyword>